<reference evidence="1 2" key="1">
    <citation type="submission" date="2019-07" db="EMBL/GenBank/DDBJ databases">
        <title>Draft genome sequences of 15 bacterial species constituting the stable defined intestinal microbiota of the GM15 gnotobiotic mouse model.</title>
        <authorList>
            <person name="Elie C."/>
            <person name="Mathieu A."/>
            <person name="Saliou A."/>
            <person name="Darnaud M."/>
            <person name="Leulier F."/>
            <person name="Tamellini A."/>
        </authorList>
    </citation>
    <scope>NUCLEOTIDE SEQUENCE [LARGE SCALE GENOMIC DNA]</scope>
    <source>
        <strain evidence="2">ASF 502</strain>
    </source>
</reference>
<dbReference type="EMBL" id="VIRB01000164">
    <property type="protein sequence ID" value="NDO72394.1"/>
    <property type="molecule type" value="Genomic_DNA"/>
</dbReference>
<evidence type="ECO:0000313" key="1">
    <source>
        <dbReference type="EMBL" id="NDO72394.1"/>
    </source>
</evidence>
<name>A0A9X5CCX3_9FIRM</name>
<sequence>MIGLWNYGIPLTNKLFVSAGQSRQRGGEIVKNPDYIADTKKLNIALILKEIQSEQEVFKTVLRLVTSKENASDIFKVR</sequence>
<gene>
    <name evidence="1" type="ORF">FMM80_28725</name>
</gene>
<organism evidence="1 2">
    <name type="scientific">Schaedlerella arabinosiphila</name>
    <dbReference type="NCBI Taxonomy" id="2044587"/>
    <lineage>
        <taxon>Bacteria</taxon>
        <taxon>Bacillati</taxon>
        <taxon>Bacillota</taxon>
        <taxon>Clostridia</taxon>
        <taxon>Lachnospirales</taxon>
        <taxon>Lachnospiraceae</taxon>
        <taxon>Schaedlerella</taxon>
    </lineage>
</organism>
<evidence type="ECO:0000313" key="2">
    <source>
        <dbReference type="Proteomes" id="UP000474104"/>
    </source>
</evidence>
<protein>
    <submittedName>
        <fullName evidence="1">Uncharacterized protein</fullName>
    </submittedName>
</protein>
<dbReference type="Proteomes" id="UP000474104">
    <property type="component" value="Unassembled WGS sequence"/>
</dbReference>
<accession>A0A9X5CCX3</accession>
<comment type="caution">
    <text evidence="1">The sequence shown here is derived from an EMBL/GenBank/DDBJ whole genome shotgun (WGS) entry which is preliminary data.</text>
</comment>
<dbReference type="AlphaFoldDB" id="A0A9X5CCX3"/>
<proteinExistence type="predicted"/>